<reference evidence="1 2" key="1">
    <citation type="journal article" date="2014" name="Genome Announc.">
        <title>Genome Sequence and Methylome of Soil Bacterium Gemmatirosa kalamazoonensis KBS708T, a Member of the Rarely Cultivated Gemmatimonadetes Phylum.</title>
        <authorList>
            <person name="Debruyn J.M."/>
            <person name="Radosevich M."/>
            <person name="Wommack K.E."/>
            <person name="Polson S.W."/>
            <person name="Hauser L.J."/>
            <person name="Fawaz M.N."/>
            <person name="Korlach J."/>
            <person name="Tsai Y.C."/>
        </authorList>
    </citation>
    <scope>NUCLEOTIDE SEQUENCE [LARGE SCALE GENOMIC DNA]</scope>
    <source>
        <strain evidence="1 2">KBS708</strain>
        <plasmid evidence="2">Plasmid 1</plasmid>
    </source>
</reference>
<keyword evidence="2" id="KW-1185">Reference proteome</keyword>
<proteinExistence type="predicted"/>
<organism evidence="1 2">
    <name type="scientific">Gemmatirosa kalamazoonensis</name>
    <dbReference type="NCBI Taxonomy" id="861299"/>
    <lineage>
        <taxon>Bacteria</taxon>
        <taxon>Pseudomonadati</taxon>
        <taxon>Gemmatimonadota</taxon>
        <taxon>Gemmatimonadia</taxon>
        <taxon>Gemmatimonadales</taxon>
        <taxon>Gemmatimonadaceae</taxon>
        <taxon>Gemmatirosa</taxon>
    </lineage>
</organism>
<sequence length="230" mass="24489">MVGTAVVAAAGEAGTDGQRRPAVTREPDAEAALHARLDALCADGWAIWERFDGTVRERGFHPFVPADYEVVRATLLALRAPGRRFLEWGSATGIITIMADLMGFDAYGIEVDAGLVATAREVAARHGSGARFVVGSFLPTGYRWRSADGDGRTGTIARGDSGYQQLGRAPEDFDVVFGYPWGGEAPVMRDVMQRYGSPDALLLLFDADGTLQGYRGGRQPVAADALTAPA</sequence>
<dbReference type="KEGG" id="gba:J421_5130"/>
<dbReference type="InParanoid" id="W0RQQ5"/>
<accession>W0RQQ5</accession>
<dbReference type="EMBL" id="CP007129">
    <property type="protein sequence ID" value="AHG92665.1"/>
    <property type="molecule type" value="Genomic_DNA"/>
</dbReference>
<evidence type="ECO:0000313" key="2">
    <source>
        <dbReference type="Proteomes" id="UP000019151"/>
    </source>
</evidence>
<dbReference type="Proteomes" id="UP000019151">
    <property type="component" value="Plasmid 1"/>
</dbReference>
<keyword evidence="1" id="KW-0614">Plasmid</keyword>
<dbReference type="HOGENOM" id="CLU_1309666_0_0_0"/>
<gene>
    <name evidence="1" type="ORF">J421_5130</name>
</gene>
<dbReference type="AlphaFoldDB" id="W0RQQ5"/>
<protein>
    <recommendedName>
        <fullName evidence="3">Class I SAM-dependent methyltransferase</fullName>
    </recommendedName>
</protein>
<evidence type="ECO:0008006" key="3">
    <source>
        <dbReference type="Google" id="ProtNLM"/>
    </source>
</evidence>
<name>W0RQQ5_9BACT</name>
<evidence type="ECO:0000313" key="1">
    <source>
        <dbReference type="EMBL" id="AHG92665.1"/>
    </source>
</evidence>
<dbReference type="Gene3D" id="3.40.50.150">
    <property type="entry name" value="Vaccinia Virus protein VP39"/>
    <property type="match status" value="1"/>
</dbReference>
<dbReference type="SUPFAM" id="SSF53335">
    <property type="entry name" value="S-adenosyl-L-methionine-dependent methyltransferases"/>
    <property type="match status" value="1"/>
</dbReference>
<geneLocation type="plasmid" evidence="1 2">
    <name>1</name>
</geneLocation>
<dbReference type="InterPro" id="IPR029063">
    <property type="entry name" value="SAM-dependent_MTases_sf"/>
</dbReference>